<accession>A0A0L8G2A2</accession>
<organism evidence="1">
    <name type="scientific">Octopus bimaculoides</name>
    <name type="common">California two-spotted octopus</name>
    <dbReference type="NCBI Taxonomy" id="37653"/>
    <lineage>
        <taxon>Eukaryota</taxon>
        <taxon>Metazoa</taxon>
        <taxon>Spiralia</taxon>
        <taxon>Lophotrochozoa</taxon>
        <taxon>Mollusca</taxon>
        <taxon>Cephalopoda</taxon>
        <taxon>Coleoidea</taxon>
        <taxon>Octopodiformes</taxon>
        <taxon>Octopoda</taxon>
        <taxon>Incirrata</taxon>
        <taxon>Octopodidae</taxon>
        <taxon>Octopus</taxon>
    </lineage>
</organism>
<reference evidence="1" key="1">
    <citation type="submission" date="2015-07" db="EMBL/GenBank/DDBJ databases">
        <title>MeaNS - Measles Nucleotide Surveillance Program.</title>
        <authorList>
            <person name="Tran T."/>
            <person name="Druce J."/>
        </authorList>
    </citation>
    <scope>NUCLEOTIDE SEQUENCE</scope>
    <source>
        <strain evidence="1">UCB-OBI-ISO-001</strain>
        <tissue evidence="1">Gonad</tissue>
    </source>
</reference>
<protein>
    <submittedName>
        <fullName evidence="1">Uncharacterized protein</fullName>
    </submittedName>
</protein>
<dbReference type="AlphaFoldDB" id="A0A0L8G2A2"/>
<name>A0A0L8G2A2_OCTBM</name>
<evidence type="ECO:0000313" key="1">
    <source>
        <dbReference type="EMBL" id="KOF70695.1"/>
    </source>
</evidence>
<dbReference type="EMBL" id="KQ424646">
    <property type="protein sequence ID" value="KOF70695.1"/>
    <property type="molecule type" value="Genomic_DNA"/>
</dbReference>
<gene>
    <name evidence="1" type="ORF">OCBIM_22002360mg</name>
</gene>
<sequence length="56" mass="6571">MYQYIYFGPPYLIYSCYSSSGDIFGEDTSFQFCKIWVTDFESSSFDLFLMMGITDI</sequence>
<proteinExistence type="predicted"/>